<evidence type="ECO:0000313" key="4">
    <source>
        <dbReference type="Proteomes" id="UP000290253"/>
    </source>
</evidence>
<keyword evidence="1" id="KW-0812">Transmembrane</keyword>
<keyword evidence="3" id="KW-0012">Acyltransferase</keyword>
<proteinExistence type="predicted"/>
<dbReference type="EMBL" id="SDMK01000001">
    <property type="protein sequence ID" value="RXS96830.1"/>
    <property type="molecule type" value="Genomic_DNA"/>
</dbReference>
<keyword evidence="3" id="KW-0808">Transferase</keyword>
<dbReference type="PANTHER" id="PTHR23028">
    <property type="entry name" value="ACETYLTRANSFERASE"/>
    <property type="match status" value="1"/>
</dbReference>
<dbReference type="Pfam" id="PF01757">
    <property type="entry name" value="Acyl_transf_3"/>
    <property type="match status" value="1"/>
</dbReference>
<dbReference type="PANTHER" id="PTHR23028:SF53">
    <property type="entry name" value="ACYL_TRANSF_3 DOMAIN-CONTAINING PROTEIN"/>
    <property type="match status" value="1"/>
</dbReference>
<feature type="transmembrane region" description="Helical" evidence="1">
    <location>
        <begin position="348"/>
        <end position="366"/>
    </location>
</feature>
<organism evidence="3 4">
    <name type="scientific">Silvibacterium dinghuense</name>
    <dbReference type="NCBI Taxonomy" id="1560006"/>
    <lineage>
        <taxon>Bacteria</taxon>
        <taxon>Pseudomonadati</taxon>
        <taxon>Acidobacteriota</taxon>
        <taxon>Terriglobia</taxon>
        <taxon>Terriglobales</taxon>
        <taxon>Acidobacteriaceae</taxon>
        <taxon>Silvibacterium</taxon>
    </lineage>
</organism>
<dbReference type="InterPro" id="IPR050879">
    <property type="entry name" value="Acyltransferase_3"/>
</dbReference>
<feature type="transmembrane region" description="Helical" evidence="1">
    <location>
        <begin position="215"/>
        <end position="242"/>
    </location>
</feature>
<evidence type="ECO:0000256" key="1">
    <source>
        <dbReference type="SAM" id="Phobius"/>
    </source>
</evidence>
<feature type="transmembrane region" description="Helical" evidence="1">
    <location>
        <begin position="37"/>
        <end position="55"/>
    </location>
</feature>
<reference evidence="3 4" key="1">
    <citation type="journal article" date="2016" name="Int. J. Syst. Evol. Microbiol.">
        <title>Acidipila dinghuensis sp. nov., an acidobacterium isolated from forest soil.</title>
        <authorList>
            <person name="Jiang Y.W."/>
            <person name="Wang J."/>
            <person name="Chen M.H."/>
            <person name="Lv Y.Y."/>
            <person name="Qiu L.H."/>
        </authorList>
    </citation>
    <scope>NUCLEOTIDE SEQUENCE [LARGE SCALE GENOMIC DNA]</scope>
    <source>
        <strain evidence="3 4">DHOF10</strain>
    </source>
</reference>
<keyword evidence="1" id="KW-1133">Transmembrane helix</keyword>
<gene>
    <name evidence="3" type="ORF">ESZ00_02465</name>
</gene>
<name>A0A4Q1SI12_9BACT</name>
<evidence type="ECO:0000259" key="2">
    <source>
        <dbReference type="Pfam" id="PF01757"/>
    </source>
</evidence>
<dbReference type="GO" id="GO:0009103">
    <property type="term" value="P:lipopolysaccharide biosynthetic process"/>
    <property type="evidence" value="ECO:0007669"/>
    <property type="project" value="TreeGrafter"/>
</dbReference>
<protein>
    <submittedName>
        <fullName evidence="3">Acyltransferase</fullName>
    </submittedName>
</protein>
<comment type="caution">
    <text evidence="3">The sequence shown here is derived from an EMBL/GenBank/DDBJ whole genome shotgun (WGS) entry which is preliminary data.</text>
</comment>
<dbReference type="AlphaFoldDB" id="A0A4Q1SI12"/>
<accession>A0A4Q1SI12</accession>
<feature type="transmembrane region" description="Helical" evidence="1">
    <location>
        <begin position="316"/>
        <end position="336"/>
    </location>
</feature>
<dbReference type="Proteomes" id="UP000290253">
    <property type="component" value="Unassembled WGS sequence"/>
</dbReference>
<dbReference type="InterPro" id="IPR002656">
    <property type="entry name" value="Acyl_transf_3_dom"/>
</dbReference>
<feature type="transmembrane region" description="Helical" evidence="1">
    <location>
        <begin position="289"/>
        <end position="304"/>
    </location>
</feature>
<feature type="transmembrane region" description="Helical" evidence="1">
    <location>
        <begin position="254"/>
        <end position="277"/>
    </location>
</feature>
<dbReference type="GO" id="GO:0016747">
    <property type="term" value="F:acyltransferase activity, transferring groups other than amino-acyl groups"/>
    <property type="evidence" value="ECO:0007669"/>
    <property type="project" value="InterPro"/>
</dbReference>
<keyword evidence="1" id="KW-0472">Membrane</keyword>
<sequence length="394" mass="44900">MLQSPYPKDQRAIMARGIVVQNQEITAQRKRIPSLDGLRAISIILVIFDHFFMGHESGTHRSFAVKLLYATLGNGEFGVEVFFVISGFLITYLLLREREKNGCISLKDFYIRRFFRIFPAYYTLIAVVAILSALGIFNATRRDLIHAATYTWIYNFHDWNWYLAHSWSLGVEEQFYLFWPAVVAFMSLRYARRVAFAMLLLVPAARALFPMPGSHLFHHICYFLFAGRFDVLMCGCLAALYWRSERLQGWLRSRYAGAICVLALVIAFCVSSAKPFIADGLAFRTCRDSIVGIAVMALLLYVISNPKSIAGKALNFTPLAWVGTISYSLYLWQQLFLTPDSTFLVQRAPFNIPLAFLAAVLSFNLIERPMVRLRERMFAEEAKSEATAPEPLTV</sequence>
<feature type="domain" description="Acyltransferase 3" evidence="2">
    <location>
        <begin position="33"/>
        <end position="362"/>
    </location>
</feature>
<feature type="transmembrane region" description="Helical" evidence="1">
    <location>
        <begin position="159"/>
        <end position="178"/>
    </location>
</feature>
<feature type="transmembrane region" description="Helical" evidence="1">
    <location>
        <begin position="115"/>
        <end position="139"/>
    </location>
</feature>
<feature type="transmembrane region" description="Helical" evidence="1">
    <location>
        <begin position="190"/>
        <end position="209"/>
    </location>
</feature>
<keyword evidence="4" id="KW-1185">Reference proteome</keyword>
<feature type="transmembrane region" description="Helical" evidence="1">
    <location>
        <begin position="75"/>
        <end position="95"/>
    </location>
</feature>
<evidence type="ECO:0000313" key="3">
    <source>
        <dbReference type="EMBL" id="RXS96830.1"/>
    </source>
</evidence>
<dbReference type="OrthoDB" id="9796461at2"/>
<dbReference type="GO" id="GO:0016020">
    <property type="term" value="C:membrane"/>
    <property type="evidence" value="ECO:0007669"/>
    <property type="project" value="TreeGrafter"/>
</dbReference>